<dbReference type="Proteomes" id="UP000604273">
    <property type="component" value="Unassembled WGS sequence"/>
</dbReference>
<proteinExistence type="predicted"/>
<evidence type="ECO:0000313" key="3">
    <source>
        <dbReference type="Proteomes" id="UP000604273"/>
    </source>
</evidence>
<dbReference type="AlphaFoldDB" id="A0A8H4TMY9"/>
<comment type="caution">
    <text evidence="2">The sequence shown here is derived from an EMBL/GenBank/DDBJ whole genome shotgun (WGS) entry which is preliminary data.</text>
</comment>
<dbReference type="EMBL" id="JABFAI010000011">
    <property type="protein sequence ID" value="KAF4960973.1"/>
    <property type="molecule type" value="Genomic_DNA"/>
</dbReference>
<reference evidence="2" key="1">
    <citation type="journal article" date="2020" name="BMC Genomics">
        <title>Correction to: Identification and distribution of gene clusters required for synthesis of sphingolipid metabolism inhibitors in diverse species of the filamentous fungus Fusarium.</title>
        <authorList>
            <person name="Kim H.S."/>
            <person name="Lohmar J.M."/>
            <person name="Busman M."/>
            <person name="Brown D.W."/>
            <person name="Naumann T.A."/>
            <person name="Divon H.H."/>
            <person name="Lysoe E."/>
            <person name="Uhlig S."/>
            <person name="Proctor R.H."/>
        </authorList>
    </citation>
    <scope>NUCLEOTIDE SEQUENCE</scope>
    <source>
        <strain evidence="2">NRRL 45417</strain>
    </source>
</reference>
<dbReference type="PANTHER" id="PTHR42749:SF1">
    <property type="entry name" value="CELL SHAPE-DETERMINING PROTEIN MREB"/>
    <property type="match status" value="1"/>
</dbReference>
<keyword evidence="3" id="KW-1185">Reference proteome</keyword>
<feature type="region of interest" description="Disordered" evidence="1">
    <location>
        <begin position="592"/>
        <end position="613"/>
    </location>
</feature>
<feature type="compositionally biased region" description="Polar residues" evidence="1">
    <location>
        <begin position="593"/>
        <end position="607"/>
    </location>
</feature>
<dbReference type="SUPFAM" id="SSF53067">
    <property type="entry name" value="Actin-like ATPase domain"/>
    <property type="match status" value="2"/>
</dbReference>
<protein>
    <recommendedName>
        <fullName evidence="4">Actin-like ATPase domain-containing protein</fullName>
    </recommendedName>
</protein>
<dbReference type="Gene3D" id="3.90.640.10">
    <property type="entry name" value="Actin, Chain A, domain 4"/>
    <property type="match status" value="1"/>
</dbReference>
<organism evidence="2 3">
    <name type="scientific">Fusarium gaditjirri</name>
    <dbReference type="NCBI Taxonomy" id="282569"/>
    <lineage>
        <taxon>Eukaryota</taxon>
        <taxon>Fungi</taxon>
        <taxon>Dikarya</taxon>
        <taxon>Ascomycota</taxon>
        <taxon>Pezizomycotina</taxon>
        <taxon>Sordariomycetes</taxon>
        <taxon>Hypocreomycetidae</taxon>
        <taxon>Hypocreales</taxon>
        <taxon>Nectriaceae</taxon>
        <taxon>Fusarium</taxon>
        <taxon>Fusarium nisikadoi species complex</taxon>
    </lineage>
</organism>
<evidence type="ECO:0008006" key="4">
    <source>
        <dbReference type="Google" id="ProtNLM"/>
    </source>
</evidence>
<evidence type="ECO:0000313" key="2">
    <source>
        <dbReference type="EMBL" id="KAF4960973.1"/>
    </source>
</evidence>
<sequence length="613" mass="68492">MAEDLVVGIDVGMSGTGVAYRRKGQGEVITLEWGIDMKDPKTPTRVFYNVHHQPPKLVGWGTEVPDDSVEHLELHEWFKIDLGKVGDDNGQVKSLYRDFLTCLYGELSTKRFTPALLGGGKNFEEAEVLFLFSVPAIWDPAVVLDFTQLVRDSGFEKEGLRTVRVTMTEPQAVAAYEICVPNSDYRLKNGENVLIVDSGGGTTDFCLLKIEDTYEKPPRAMELEPPKGMSFLSQRHELTLLACAVGSTYIDRGFEELVVTYLQDKRDSLIKDIEDVAWDLRNSNLFHYYKHEFDPNKFEDLTFEIPLKNSVGRDSRDPPSPVSFVLTGESLGSLFDSQIDKINKQILSFATALDKDPKNYLDYVILAGGLGSSRYVLGKVEEYIGKLPINLRAKTKVVMSAAPRLSVCMGPVHNAGRNPELFPRRFNRVSVGVASQSLTGAIKKSRLRSLIKRALLRFPKGEKPEGEVEWFLIKGEIVPDRVAVHEQTAYFSADLPSDKRIWELGILTSFESDMERLTLEDNCRVHSALRVQLSHAGEPEQTGARDALSRLHLARKPKIQIKFDLRVEVGLATVEIQCTDKKGSLCSEPISIETGQASGSDPPTYQNAVYELS</sequence>
<dbReference type="InterPro" id="IPR043129">
    <property type="entry name" value="ATPase_NBD"/>
</dbReference>
<dbReference type="PANTHER" id="PTHR42749">
    <property type="entry name" value="CELL SHAPE-DETERMINING PROTEIN MREB"/>
    <property type="match status" value="1"/>
</dbReference>
<evidence type="ECO:0000256" key="1">
    <source>
        <dbReference type="SAM" id="MobiDB-lite"/>
    </source>
</evidence>
<reference evidence="2" key="2">
    <citation type="submission" date="2020-05" db="EMBL/GenBank/DDBJ databases">
        <authorList>
            <person name="Kim H.-S."/>
            <person name="Proctor R.H."/>
            <person name="Brown D.W."/>
        </authorList>
    </citation>
    <scope>NUCLEOTIDE SEQUENCE</scope>
    <source>
        <strain evidence="2">NRRL 45417</strain>
    </source>
</reference>
<dbReference type="OrthoDB" id="2394218at2759"/>
<accession>A0A8H4TMY9</accession>
<name>A0A8H4TMY9_9HYPO</name>
<dbReference type="Gene3D" id="3.30.420.40">
    <property type="match status" value="2"/>
</dbReference>
<gene>
    <name evidence="2" type="ORF">FGADI_623</name>
</gene>
<dbReference type="CDD" id="cd10170">
    <property type="entry name" value="ASKHA_NBD_HSP70"/>
    <property type="match status" value="1"/>
</dbReference>